<proteinExistence type="predicted"/>
<evidence type="ECO:0000256" key="1">
    <source>
        <dbReference type="ARBA" id="ARBA00023054"/>
    </source>
</evidence>
<organism evidence="4">
    <name type="scientific">mine drainage metagenome</name>
    <dbReference type="NCBI Taxonomy" id="410659"/>
    <lineage>
        <taxon>unclassified sequences</taxon>
        <taxon>metagenomes</taxon>
        <taxon>ecological metagenomes</taxon>
    </lineage>
</organism>
<gene>
    <name evidence="4" type="ORF">CARN7_0753</name>
</gene>
<dbReference type="AlphaFoldDB" id="E6QRX8"/>
<keyword evidence="3" id="KW-0812">Transmembrane</keyword>
<evidence type="ECO:0000313" key="4">
    <source>
        <dbReference type="EMBL" id="CBI10000.1"/>
    </source>
</evidence>
<dbReference type="GO" id="GO:0006310">
    <property type="term" value="P:DNA recombination"/>
    <property type="evidence" value="ECO:0007669"/>
    <property type="project" value="UniProtKB-KW"/>
</dbReference>
<sequence>MLNFVTGPAYLLAFLILLFALLVWLLITTRALRSRMEMLAAQLTLTAETDQNTLAQALQQGLSSLAERNQIALLDHSERLRNGLGGELNQLREVIHQLQLAQSSELAGTRAVTQSALNSLGVSQATELAQNRETLATQLNASSSGLKQAQTEFLGQTLQTLAEQGRAQQVVMQNTMQHISAQLTTVIEGLNATVNTRLGEISGKVTERLDEGFKKTNETFVNVMTRLATIDEAQKKIDSLTSNVVTLQSLLGDKRSRGAFGEVQLESLVRNILPPDAYAFQVTLSNGNRVDCLLQLPEPTGNVAIDAKFPLENYHRMMVAALPESERILHTRAFKADIRKHIDDIASKYLIEGETSDGAVMFVPAEAVFAEIHGSHAELNEYAQMHRVWIVSPTTLMAVLNTARAVIKDVETRRQVHIIKEELSRLGKEFNRFDTRMKKLADHIRQAHEDAADVHTTSQKISRRFSQIEAVDLDQLREAQPLLPDEPVNGD</sequence>
<evidence type="ECO:0008006" key="5">
    <source>
        <dbReference type="Google" id="ProtNLM"/>
    </source>
</evidence>
<reference evidence="4" key="1">
    <citation type="submission" date="2009-10" db="EMBL/GenBank/DDBJ databases">
        <title>Diversity of trophic interactions inside an arsenic-rich microbial ecosystem.</title>
        <authorList>
            <person name="Bertin P.N."/>
            <person name="Heinrich-Salmeron A."/>
            <person name="Pelletier E."/>
            <person name="Goulhen-Chollet F."/>
            <person name="Arsene-Ploetze F."/>
            <person name="Gallien S."/>
            <person name="Calteau A."/>
            <person name="Vallenet D."/>
            <person name="Casiot C."/>
            <person name="Chane-Woon-Ming B."/>
            <person name="Giloteaux L."/>
            <person name="Barakat M."/>
            <person name="Bonnefoy V."/>
            <person name="Bruneel O."/>
            <person name="Chandler M."/>
            <person name="Cleiss J."/>
            <person name="Duran R."/>
            <person name="Elbaz-Poulichet F."/>
            <person name="Fonknechten N."/>
            <person name="Lauga B."/>
            <person name="Mornico D."/>
            <person name="Ortet P."/>
            <person name="Schaeffer C."/>
            <person name="Siguier P."/>
            <person name="Alexander Thil Smith A."/>
            <person name="Van Dorsselaer A."/>
            <person name="Weissenbach J."/>
            <person name="Medigue C."/>
            <person name="Le Paslier D."/>
        </authorList>
    </citation>
    <scope>NUCLEOTIDE SEQUENCE</scope>
</reference>
<keyword evidence="2" id="KW-0233">DNA recombination</keyword>
<dbReference type="PANTHER" id="PTHR30563">
    <property type="entry name" value="DNA RECOMBINATION PROTEIN RMUC"/>
    <property type="match status" value="1"/>
</dbReference>
<comment type="caution">
    <text evidence="4">The sequence shown here is derived from an EMBL/GenBank/DDBJ whole genome shotgun (WGS) entry which is preliminary data.</text>
</comment>
<dbReference type="PANTHER" id="PTHR30563:SF0">
    <property type="entry name" value="DNA RECOMBINATION PROTEIN RMUC"/>
    <property type="match status" value="1"/>
</dbReference>
<keyword evidence="1" id="KW-0175">Coiled coil</keyword>
<protein>
    <recommendedName>
        <fullName evidence="5">DNA recombination protein RmuC</fullName>
    </recommendedName>
</protein>
<evidence type="ECO:0000256" key="2">
    <source>
        <dbReference type="ARBA" id="ARBA00023172"/>
    </source>
</evidence>
<feature type="transmembrane region" description="Helical" evidence="3">
    <location>
        <begin position="6"/>
        <end position="27"/>
    </location>
</feature>
<keyword evidence="3" id="KW-1133">Transmembrane helix</keyword>
<accession>E6QRX8</accession>
<dbReference type="EMBL" id="CABR01000060">
    <property type="protein sequence ID" value="CBI10000.1"/>
    <property type="molecule type" value="Genomic_DNA"/>
</dbReference>
<keyword evidence="3" id="KW-0472">Membrane</keyword>
<dbReference type="InterPro" id="IPR003798">
    <property type="entry name" value="DNA_recombination_RmuC"/>
</dbReference>
<dbReference type="Pfam" id="PF02646">
    <property type="entry name" value="RmuC"/>
    <property type="match status" value="1"/>
</dbReference>
<evidence type="ECO:0000256" key="3">
    <source>
        <dbReference type="SAM" id="Phobius"/>
    </source>
</evidence>
<name>E6QRX8_9ZZZZ</name>